<keyword evidence="6" id="KW-1185">Reference proteome</keyword>
<accession>A0A330GWB1</accession>
<gene>
    <name evidence="5" type="ORF">DPM35_05315</name>
</gene>
<dbReference type="RefSeq" id="WP_112127051.1">
    <property type="nucleotide sequence ID" value="NZ_QMBQ01000002.1"/>
</dbReference>
<dbReference type="SUPFAM" id="SSF51316">
    <property type="entry name" value="Mss4-like"/>
    <property type="match status" value="1"/>
</dbReference>
<evidence type="ECO:0000313" key="6">
    <source>
        <dbReference type="Proteomes" id="UP000251956"/>
    </source>
</evidence>
<dbReference type="PANTHER" id="PTHR28620">
    <property type="entry name" value="CENTROMERE PROTEIN V"/>
    <property type="match status" value="1"/>
</dbReference>
<dbReference type="InterPro" id="IPR052355">
    <property type="entry name" value="CENP-V-like"/>
</dbReference>
<dbReference type="GO" id="GO:0046872">
    <property type="term" value="F:metal ion binding"/>
    <property type="evidence" value="ECO:0007669"/>
    <property type="project" value="UniProtKB-KW"/>
</dbReference>
<comment type="similarity">
    <text evidence="1">Belongs to the Gfa family.</text>
</comment>
<dbReference type="OrthoDB" id="9805575at2"/>
<dbReference type="InterPro" id="IPR011057">
    <property type="entry name" value="Mss4-like_sf"/>
</dbReference>
<dbReference type="Proteomes" id="UP000251956">
    <property type="component" value="Unassembled WGS sequence"/>
</dbReference>
<dbReference type="Gene3D" id="2.170.150.70">
    <property type="match status" value="1"/>
</dbReference>
<dbReference type="EMBL" id="QMBQ01000002">
    <property type="protein sequence ID" value="RAZ78827.1"/>
    <property type="molecule type" value="Genomic_DNA"/>
</dbReference>
<evidence type="ECO:0000256" key="3">
    <source>
        <dbReference type="ARBA" id="ARBA00022833"/>
    </source>
</evidence>
<name>A0A330GWB1_9HYPH</name>
<evidence type="ECO:0000256" key="1">
    <source>
        <dbReference type="ARBA" id="ARBA00005495"/>
    </source>
</evidence>
<keyword evidence="2" id="KW-0479">Metal-binding</keyword>
<reference evidence="5 6" key="1">
    <citation type="submission" date="2018-07" db="EMBL/GenBank/DDBJ databases">
        <title>Diversity of Mesorhizobium strains in Brazil.</title>
        <authorList>
            <person name="Helene L.C.F."/>
            <person name="Dall'Agnol R."/>
            <person name="Delamuta J.R.M."/>
            <person name="Hungria M."/>
        </authorList>
    </citation>
    <scope>NUCLEOTIDE SEQUENCE [LARGE SCALE GENOMIC DNA]</scope>
    <source>
        <strain evidence="5 6">CNPSo 3140</strain>
    </source>
</reference>
<dbReference type="AlphaFoldDB" id="A0A330GWB1"/>
<dbReference type="InterPro" id="IPR006913">
    <property type="entry name" value="CENP-V/GFA"/>
</dbReference>
<dbReference type="Pfam" id="PF04828">
    <property type="entry name" value="GFA"/>
    <property type="match status" value="1"/>
</dbReference>
<feature type="domain" description="CENP-V/GFA" evidence="4">
    <location>
        <begin position="3"/>
        <end position="111"/>
    </location>
</feature>
<dbReference type="GO" id="GO:0016846">
    <property type="term" value="F:carbon-sulfur lyase activity"/>
    <property type="evidence" value="ECO:0007669"/>
    <property type="project" value="InterPro"/>
</dbReference>
<evidence type="ECO:0000313" key="5">
    <source>
        <dbReference type="EMBL" id="RAZ78827.1"/>
    </source>
</evidence>
<proteinExistence type="inferred from homology"/>
<keyword evidence="3" id="KW-0862">Zinc</keyword>
<dbReference type="PANTHER" id="PTHR28620:SF1">
    <property type="entry name" value="CENP-V_GFA DOMAIN-CONTAINING PROTEIN"/>
    <property type="match status" value="1"/>
</dbReference>
<evidence type="ECO:0000259" key="4">
    <source>
        <dbReference type="PROSITE" id="PS51891"/>
    </source>
</evidence>
<protein>
    <submittedName>
        <fullName evidence="5">GFA family protein</fullName>
    </submittedName>
</protein>
<comment type="caution">
    <text evidence="5">The sequence shown here is derived from an EMBL/GenBank/DDBJ whole genome shotgun (WGS) entry which is preliminary data.</text>
</comment>
<evidence type="ECO:0000256" key="2">
    <source>
        <dbReference type="ARBA" id="ARBA00022723"/>
    </source>
</evidence>
<sequence>MLYKGSCHCGKVAFEVKGEIGGAVRCNCSICARKGALLWAVPHGSLRLVAWGDDLGKYTFGKGSIAHRFCRTCGIHPFAEDVGESGERTAYININCLEDVDLAVVEVFGFDGRAA</sequence>
<organism evidence="5 6">
    <name type="scientific">Mesorhizobium atlanticum</name>
    <dbReference type="NCBI Taxonomy" id="2233532"/>
    <lineage>
        <taxon>Bacteria</taxon>
        <taxon>Pseudomonadati</taxon>
        <taxon>Pseudomonadota</taxon>
        <taxon>Alphaproteobacteria</taxon>
        <taxon>Hyphomicrobiales</taxon>
        <taxon>Phyllobacteriaceae</taxon>
        <taxon>Mesorhizobium</taxon>
    </lineage>
</organism>
<dbReference type="PROSITE" id="PS51891">
    <property type="entry name" value="CENP_V_GFA"/>
    <property type="match status" value="1"/>
</dbReference>